<proteinExistence type="predicted"/>
<keyword evidence="2" id="KW-1185">Reference proteome</keyword>
<sequence>MRRFLLSSERLLSDFITNYSLNGTQPTIYQRVQGAWSTELFDSGKSFEKINPVDLQFVFRFACGLNKKAFSRIIKYLKGIKDGQSFAIRCFPEQVSEPDDELAIVKALLTGGVTIRSTDSRFLQRSTIQILDIAAKSNPRHNWAATMDAPILFGNPQQISSCIFFQFNLLLILAANMH</sequence>
<evidence type="ECO:0000313" key="1">
    <source>
        <dbReference type="EMBL" id="PIK57526.1"/>
    </source>
</evidence>
<accession>A0A2G8LB86</accession>
<gene>
    <name evidence="1" type="ORF">BSL78_05590</name>
</gene>
<dbReference type="AlphaFoldDB" id="A0A2G8LB86"/>
<evidence type="ECO:0000313" key="2">
    <source>
        <dbReference type="Proteomes" id="UP000230750"/>
    </source>
</evidence>
<comment type="caution">
    <text evidence="1">The sequence shown here is derived from an EMBL/GenBank/DDBJ whole genome shotgun (WGS) entry which is preliminary data.</text>
</comment>
<protein>
    <submittedName>
        <fullName evidence="1">Uncharacterized protein</fullName>
    </submittedName>
</protein>
<dbReference type="EMBL" id="MRZV01000140">
    <property type="protein sequence ID" value="PIK57526.1"/>
    <property type="molecule type" value="Genomic_DNA"/>
</dbReference>
<reference evidence="1 2" key="1">
    <citation type="journal article" date="2017" name="PLoS Biol.">
        <title>The sea cucumber genome provides insights into morphological evolution and visceral regeneration.</title>
        <authorList>
            <person name="Zhang X."/>
            <person name="Sun L."/>
            <person name="Yuan J."/>
            <person name="Sun Y."/>
            <person name="Gao Y."/>
            <person name="Zhang L."/>
            <person name="Li S."/>
            <person name="Dai H."/>
            <person name="Hamel J.F."/>
            <person name="Liu C."/>
            <person name="Yu Y."/>
            <person name="Liu S."/>
            <person name="Lin W."/>
            <person name="Guo K."/>
            <person name="Jin S."/>
            <person name="Xu P."/>
            <person name="Storey K.B."/>
            <person name="Huan P."/>
            <person name="Zhang T."/>
            <person name="Zhou Y."/>
            <person name="Zhang J."/>
            <person name="Lin C."/>
            <person name="Li X."/>
            <person name="Xing L."/>
            <person name="Huo D."/>
            <person name="Sun M."/>
            <person name="Wang L."/>
            <person name="Mercier A."/>
            <person name="Li F."/>
            <person name="Yang H."/>
            <person name="Xiang J."/>
        </authorList>
    </citation>
    <scope>NUCLEOTIDE SEQUENCE [LARGE SCALE GENOMIC DNA]</scope>
    <source>
        <strain evidence="1">Shaxun</strain>
        <tissue evidence="1">Muscle</tissue>
    </source>
</reference>
<name>A0A2G8LB86_STIJA</name>
<dbReference type="Proteomes" id="UP000230750">
    <property type="component" value="Unassembled WGS sequence"/>
</dbReference>
<organism evidence="1 2">
    <name type="scientific">Stichopus japonicus</name>
    <name type="common">Sea cucumber</name>
    <dbReference type="NCBI Taxonomy" id="307972"/>
    <lineage>
        <taxon>Eukaryota</taxon>
        <taxon>Metazoa</taxon>
        <taxon>Echinodermata</taxon>
        <taxon>Eleutherozoa</taxon>
        <taxon>Echinozoa</taxon>
        <taxon>Holothuroidea</taxon>
        <taxon>Aspidochirotacea</taxon>
        <taxon>Aspidochirotida</taxon>
        <taxon>Stichopodidae</taxon>
        <taxon>Apostichopus</taxon>
    </lineage>
</organism>